<dbReference type="PROSITE" id="PS51257">
    <property type="entry name" value="PROKAR_LIPOPROTEIN"/>
    <property type="match status" value="1"/>
</dbReference>
<evidence type="ECO:0000313" key="2">
    <source>
        <dbReference type="EMBL" id="BDG73451.1"/>
    </source>
</evidence>
<keyword evidence="1" id="KW-0732">Signal</keyword>
<proteinExistence type="predicted"/>
<dbReference type="RefSeq" id="WP_244407681.1">
    <property type="nucleotide sequence ID" value="NZ_AP025637.1"/>
</dbReference>
<name>A0ABN6P4M4_9PROT</name>
<evidence type="ECO:0000256" key="1">
    <source>
        <dbReference type="SAM" id="SignalP"/>
    </source>
</evidence>
<organism evidence="2 3">
    <name type="scientific">Roseomonas fluvialis</name>
    <dbReference type="NCBI Taxonomy" id="1750527"/>
    <lineage>
        <taxon>Bacteria</taxon>
        <taxon>Pseudomonadati</taxon>
        <taxon>Pseudomonadota</taxon>
        <taxon>Alphaproteobacteria</taxon>
        <taxon>Acetobacterales</taxon>
        <taxon>Roseomonadaceae</taxon>
        <taxon>Roseomonas</taxon>
    </lineage>
</organism>
<feature type="chain" id="PRO_5045233633" description="Lipoprotein" evidence="1">
    <location>
        <begin position="20"/>
        <end position="127"/>
    </location>
</feature>
<feature type="signal peptide" evidence="1">
    <location>
        <begin position="1"/>
        <end position="19"/>
    </location>
</feature>
<accession>A0ABN6P4M4</accession>
<dbReference type="EMBL" id="AP025637">
    <property type="protein sequence ID" value="BDG73451.1"/>
    <property type="molecule type" value="Genomic_DNA"/>
</dbReference>
<dbReference type="Proteomes" id="UP000831327">
    <property type="component" value="Chromosome"/>
</dbReference>
<reference evidence="2 3" key="1">
    <citation type="journal article" date="2016" name="Microbes Environ.">
        <title>Phylogenetically diverse aerobic anoxygenic phototrophic bacteria isolated from epilithic biofilms in Tama river, Japan.</title>
        <authorList>
            <person name="Hirose S."/>
            <person name="Matsuura K."/>
            <person name="Haruta S."/>
        </authorList>
    </citation>
    <scope>NUCLEOTIDE SEQUENCE [LARGE SCALE GENOMIC DNA]</scope>
    <source>
        <strain evidence="2 3">S08</strain>
    </source>
</reference>
<sequence>MRAAVAMLVGMAWCGGAAASCIHVVRHNEARDDALAFTAGLQREVRMPIDRGGSCTPELHVSFMVVELAIIAGRAGQGFLVTYAVVDERNADLRPNMGATWARDRTQALIDAGRSAGGGIRNRIAAE</sequence>
<protein>
    <recommendedName>
        <fullName evidence="4">Lipoprotein</fullName>
    </recommendedName>
</protein>
<evidence type="ECO:0000313" key="3">
    <source>
        <dbReference type="Proteomes" id="UP000831327"/>
    </source>
</evidence>
<gene>
    <name evidence="2" type="ORF">Rmf_33800</name>
</gene>
<keyword evidence="3" id="KW-1185">Reference proteome</keyword>
<evidence type="ECO:0008006" key="4">
    <source>
        <dbReference type="Google" id="ProtNLM"/>
    </source>
</evidence>